<keyword evidence="3" id="KW-1133">Transmembrane helix</keyword>
<accession>A0AAV4GYP3</accession>
<evidence type="ECO:0000256" key="1">
    <source>
        <dbReference type="ARBA" id="ARBA00004370"/>
    </source>
</evidence>
<evidence type="ECO:0000256" key="4">
    <source>
        <dbReference type="ARBA" id="ARBA00023136"/>
    </source>
</evidence>
<sequence length="351" mass="39446">MNLSNQKPKCCQTICPTKLSSSSNIIPPNMQPEPCSSGQFNIQPKSHTGSMQIKQPQPLIVNPYSIQFDSYATNKLSHQPALQSTLHNQHTLKSCNNMQPRLRQNSPVLKHLFELPWALAMTAALLLSLPVSTKAVDKKHTLHISVLVPDDDVRPFTRKQMQPAIELAVEKVTDPGGLLQEVDVHVHYADSKCSIAYGIRGAIELHYRGEADVFLGPVCDYTAAPVARQSVFWDTPVLTYAQAKDFRAEAMLSKVTRVGNDFFQLGEFLNTVFKRNGTNWHKFNIIYDPTAWDSLIDKMGHIMAESIHATMYQLTGHISTYYKMNLEEVKFDELLLDQVGTEFAGEYIALL</sequence>
<comment type="caution">
    <text evidence="6">The sequence shown here is derived from an EMBL/GenBank/DDBJ whole genome shotgun (WGS) entry which is preliminary data.</text>
</comment>
<proteinExistence type="predicted"/>
<gene>
    <name evidence="6" type="ORF">ElyMa_002546900</name>
</gene>
<dbReference type="GO" id="GO:0007165">
    <property type="term" value="P:signal transduction"/>
    <property type="evidence" value="ECO:0007669"/>
    <property type="project" value="TreeGrafter"/>
</dbReference>
<feature type="domain" description="Receptor ligand binding region" evidence="5">
    <location>
        <begin position="161"/>
        <end position="305"/>
    </location>
</feature>
<dbReference type="PANTHER" id="PTHR44755">
    <property type="entry name" value="NATRIURETIC PEPTIDE RECEPTOR 3-RELATED"/>
    <property type="match status" value="1"/>
</dbReference>
<dbReference type="Pfam" id="PF01094">
    <property type="entry name" value="ANF_receptor"/>
    <property type="match status" value="1"/>
</dbReference>
<protein>
    <submittedName>
        <fullName evidence="6">Atrial natriuretic peptide receptor 3-like</fullName>
    </submittedName>
</protein>
<dbReference type="GO" id="GO:0038023">
    <property type="term" value="F:signaling receptor activity"/>
    <property type="evidence" value="ECO:0007669"/>
    <property type="project" value="TreeGrafter"/>
</dbReference>
<dbReference type="Gene3D" id="3.40.50.2300">
    <property type="match status" value="1"/>
</dbReference>
<reference evidence="6 7" key="1">
    <citation type="journal article" date="2021" name="Elife">
        <title>Chloroplast acquisition without the gene transfer in kleptoplastic sea slugs, Plakobranchus ocellatus.</title>
        <authorList>
            <person name="Maeda T."/>
            <person name="Takahashi S."/>
            <person name="Yoshida T."/>
            <person name="Shimamura S."/>
            <person name="Takaki Y."/>
            <person name="Nagai Y."/>
            <person name="Toyoda A."/>
            <person name="Suzuki Y."/>
            <person name="Arimoto A."/>
            <person name="Ishii H."/>
            <person name="Satoh N."/>
            <person name="Nishiyama T."/>
            <person name="Hasebe M."/>
            <person name="Maruyama T."/>
            <person name="Minagawa J."/>
            <person name="Obokata J."/>
            <person name="Shigenobu S."/>
        </authorList>
    </citation>
    <scope>NUCLEOTIDE SEQUENCE [LARGE SCALE GENOMIC DNA]</scope>
</reference>
<evidence type="ECO:0000256" key="3">
    <source>
        <dbReference type="ARBA" id="ARBA00022989"/>
    </source>
</evidence>
<dbReference type="EMBL" id="BMAT01005247">
    <property type="protein sequence ID" value="GFR89631.1"/>
    <property type="molecule type" value="Genomic_DNA"/>
</dbReference>
<dbReference type="Proteomes" id="UP000762676">
    <property type="component" value="Unassembled WGS sequence"/>
</dbReference>
<dbReference type="AlphaFoldDB" id="A0AAV4GYP3"/>
<evidence type="ECO:0000313" key="7">
    <source>
        <dbReference type="Proteomes" id="UP000762676"/>
    </source>
</evidence>
<dbReference type="GO" id="GO:0016020">
    <property type="term" value="C:membrane"/>
    <property type="evidence" value="ECO:0007669"/>
    <property type="project" value="UniProtKB-SubCell"/>
</dbReference>
<dbReference type="SUPFAM" id="SSF53822">
    <property type="entry name" value="Periplasmic binding protein-like I"/>
    <property type="match status" value="1"/>
</dbReference>
<keyword evidence="2" id="KW-0812">Transmembrane</keyword>
<evidence type="ECO:0000259" key="5">
    <source>
        <dbReference type="Pfam" id="PF01094"/>
    </source>
</evidence>
<evidence type="ECO:0000313" key="6">
    <source>
        <dbReference type="EMBL" id="GFR89631.1"/>
    </source>
</evidence>
<name>A0AAV4GYP3_9GAST</name>
<keyword evidence="4" id="KW-0472">Membrane</keyword>
<dbReference type="GO" id="GO:0017046">
    <property type="term" value="F:peptide hormone binding"/>
    <property type="evidence" value="ECO:0007669"/>
    <property type="project" value="TreeGrafter"/>
</dbReference>
<dbReference type="InterPro" id="IPR052612">
    <property type="entry name" value="ANP_Clearance_Receptor"/>
</dbReference>
<keyword evidence="6" id="KW-0675">Receptor</keyword>
<comment type="subcellular location">
    <subcellularLocation>
        <location evidence="1">Membrane</location>
    </subcellularLocation>
</comment>
<dbReference type="InterPro" id="IPR028082">
    <property type="entry name" value="Peripla_BP_I"/>
</dbReference>
<dbReference type="PANTHER" id="PTHR44755:SF11">
    <property type="entry name" value="ATRIAL NATRIURETIC PEPTIDE RECEPTOR 3 ISOFORM X1"/>
    <property type="match status" value="1"/>
</dbReference>
<dbReference type="InterPro" id="IPR001828">
    <property type="entry name" value="ANF_lig-bd_rcpt"/>
</dbReference>
<keyword evidence="7" id="KW-1185">Reference proteome</keyword>
<evidence type="ECO:0000256" key="2">
    <source>
        <dbReference type="ARBA" id="ARBA00022692"/>
    </source>
</evidence>
<organism evidence="6 7">
    <name type="scientific">Elysia marginata</name>
    <dbReference type="NCBI Taxonomy" id="1093978"/>
    <lineage>
        <taxon>Eukaryota</taxon>
        <taxon>Metazoa</taxon>
        <taxon>Spiralia</taxon>
        <taxon>Lophotrochozoa</taxon>
        <taxon>Mollusca</taxon>
        <taxon>Gastropoda</taxon>
        <taxon>Heterobranchia</taxon>
        <taxon>Euthyneura</taxon>
        <taxon>Panpulmonata</taxon>
        <taxon>Sacoglossa</taxon>
        <taxon>Placobranchoidea</taxon>
        <taxon>Plakobranchidae</taxon>
        <taxon>Elysia</taxon>
    </lineage>
</organism>